<reference evidence="2" key="1">
    <citation type="submission" date="2022-09" db="EMBL/GenBank/DDBJ databases">
        <authorList>
            <person name="Duchaud E."/>
        </authorList>
    </citation>
    <scope>NUCLEOTIDE SEQUENCE</scope>
    <source>
        <strain evidence="2">TRV642</strain>
    </source>
</reference>
<dbReference type="AlphaFoldDB" id="A0A9W4TH18"/>
<evidence type="ECO:0000313" key="2">
    <source>
        <dbReference type="EMBL" id="CAI2766807.1"/>
    </source>
</evidence>
<sequence>MAFREKLISIAKEEWEFFGMQEILRYEKDKNGKSIPVFEKIGHRETENNYYQRVGTYWKTGVNTNLDGKDVDQPWSAAFISYIMKTAGAESRFLYNAQHSAYIRKAIIAKQKEDTAYGFWGYRLSDYVPEIGDLICYLREDSVGTINYDSTTNSYPSHSDLVVDKKGNTLKVIGGNVENSVSLKNVKIDDNGFLTDTSKAWFVILKNRIAAPNTPAVPPTTTTNAKTYLVTGDGVRIRKSPEKTTDNKIGDLFKGDVVSYIETSGDKEWAKVKHGETTGWVSLQYLAPVDAPQSNSVYDDIANIVKGLDVVRYYWKEGQGIAPIGYYQGMALTYGRVYCKLKKGDPIVKEMAKKPGTDPKKDSLTLYNSIFKDNGMDNDQNEADTLRHVFVLMMGMGMLESSGRHCVGAERNKKGDIINPKAEEAEAGLFQTSYNAISSIGDPMLKTIYQSYKANPENGFLTYFSKGANCKAQEGYNSGTGEGVVFQELSKKCPAFSVEFTALSLRKTSRHWSTVRDQRAEIIKGCDDMFLKVQQYIDTNNIETL</sequence>
<dbReference type="KEGG" id="fcs:TRV642_1869"/>
<dbReference type="InterPro" id="IPR036028">
    <property type="entry name" value="SH3-like_dom_sf"/>
</dbReference>
<dbReference type="RefSeq" id="WP_263362792.1">
    <property type="nucleotide sequence ID" value="NZ_OX336425.1"/>
</dbReference>
<dbReference type="SMART" id="SM00287">
    <property type="entry name" value="SH3b"/>
    <property type="match status" value="1"/>
</dbReference>
<dbReference type="Pfam" id="PF08239">
    <property type="entry name" value="SH3_3"/>
    <property type="match status" value="1"/>
</dbReference>
<name>A0A9W4TH18_9FLAO</name>
<dbReference type="Pfam" id="PF10030">
    <property type="entry name" value="DUF2272"/>
    <property type="match status" value="1"/>
</dbReference>
<dbReference type="Proteomes" id="UP001152749">
    <property type="component" value="Chromosome"/>
</dbReference>
<feature type="domain" description="SH3b" evidence="1">
    <location>
        <begin position="225"/>
        <end position="290"/>
    </location>
</feature>
<organism evidence="2 3">
    <name type="scientific">Flavobacterium collinsii</name>
    <dbReference type="NCBI Taxonomy" id="1114861"/>
    <lineage>
        <taxon>Bacteria</taxon>
        <taxon>Pseudomonadati</taxon>
        <taxon>Bacteroidota</taxon>
        <taxon>Flavobacteriia</taxon>
        <taxon>Flavobacteriales</taxon>
        <taxon>Flavobacteriaceae</taxon>
        <taxon>Flavobacterium</taxon>
    </lineage>
</organism>
<dbReference type="EMBL" id="OX336425">
    <property type="protein sequence ID" value="CAI2766807.1"/>
    <property type="molecule type" value="Genomic_DNA"/>
</dbReference>
<evidence type="ECO:0000259" key="1">
    <source>
        <dbReference type="PROSITE" id="PS51781"/>
    </source>
</evidence>
<gene>
    <name evidence="2" type="ORF">TRV642_1869</name>
</gene>
<accession>A0A9W4TH18</accession>
<proteinExistence type="predicted"/>
<evidence type="ECO:0000313" key="3">
    <source>
        <dbReference type="Proteomes" id="UP001152749"/>
    </source>
</evidence>
<protein>
    <submittedName>
        <fullName evidence="2">SH3b domain-containing protein</fullName>
    </submittedName>
</protein>
<dbReference type="InterPro" id="IPR003646">
    <property type="entry name" value="SH3-like_bac-type"/>
</dbReference>
<dbReference type="InterPro" id="IPR019262">
    <property type="entry name" value="DUF2272"/>
</dbReference>
<dbReference type="Gene3D" id="2.30.30.40">
    <property type="entry name" value="SH3 Domains"/>
    <property type="match status" value="1"/>
</dbReference>
<dbReference type="SUPFAM" id="SSF50044">
    <property type="entry name" value="SH3-domain"/>
    <property type="match status" value="1"/>
</dbReference>
<dbReference type="PROSITE" id="PS51781">
    <property type="entry name" value="SH3B"/>
    <property type="match status" value="1"/>
</dbReference>